<protein>
    <submittedName>
        <fullName evidence="2">Uncharacterized protein</fullName>
    </submittedName>
</protein>
<name>A0A1Q9C4E9_SYMMI</name>
<reference evidence="2 3" key="1">
    <citation type="submission" date="2016-02" db="EMBL/GenBank/DDBJ databases">
        <title>Genome analysis of coral dinoflagellate symbionts highlights evolutionary adaptations to a symbiotic lifestyle.</title>
        <authorList>
            <person name="Aranda M."/>
            <person name="Li Y."/>
            <person name="Liew Y.J."/>
            <person name="Baumgarten S."/>
            <person name="Simakov O."/>
            <person name="Wilson M."/>
            <person name="Piel J."/>
            <person name="Ashoor H."/>
            <person name="Bougouffa S."/>
            <person name="Bajic V.B."/>
            <person name="Ryu T."/>
            <person name="Ravasi T."/>
            <person name="Bayer T."/>
            <person name="Micklem G."/>
            <person name="Kim H."/>
            <person name="Bhak J."/>
            <person name="Lajeunesse T.C."/>
            <person name="Voolstra C.R."/>
        </authorList>
    </citation>
    <scope>NUCLEOTIDE SEQUENCE [LARGE SCALE GENOMIC DNA]</scope>
    <source>
        <strain evidence="2 3">CCMP2467</strain>
    </source>
</reference>
<dbReference type="OrthoDB" id="429182at2759"/>
<evidence type="ECO:0000256" key="1">
    <source>
        <dbReference type="SAM" id="MobiDB-lite"/>
    </source>
</evidence>
<gene>
    <name evidence="2" type="ORF">AK812_SmicGene42129</name>
</gene>
<dbReference type="AlphaFoldDB" id="A0A1Q9C4E9"/>
<evidence type="ECO:0000313" key="3">
    <source>
        <dbReference type="Proteomes" id="UP000186817"/>
    </source>
</evidence>
<evidence type="ECO:0000313" key="2">
    <source>
        <dbReference type="EMBL" id="OLP77775.1"/>
    </source>
</evidence>
<sequence>MEEGQQQRYRRPSEPTFEGLADSEGREIRGGAASKGDASNTMAADIAASQLERLGKKASGPFKALATTEDNKMPRIKNDLIKHEHRAKFAEHHRAWLRFDAYSRVAMALGINQMLQSMSYFIAGPVQKHRPSFALITVMGVQAPSPWLAHLRDSDASAEAIAFFLLKLDWRTMDPWHLKPFNLPLA</sequence>
<dbReference type="Proteomes" id="UP000186817">
    <property type="component" value="Unassembled WGS sequence"/>
</dbReference>
<organism evidence="2 3">
    <name type="scientific">Symbiodinium microadriaticum</name>
    <name type="common">Dinoflagellate</name>
    <name type="synonym">Zooxanthella microadriatica</name>
    <dbReference type="NCBI Taxonomy" id="2951"/>
    <lineage>
        <taxon>Eukaryota</taxon>
        <taxon>Sar</taxon>
        <taxon>Alveolata</taxon>
        <taxon>Dinophyceae</taxon>
        <taxon>Suessiales</taxon>
        <taxon>Symbiodiniaceae</taxon>
        <taxon>Symbiodinium</taxon>
    </lineage>
</organism>
<proteinExistence type="predicted"/>
<keyword evidence="3" id="KW-1185">Reference proteome</keyword>
<dbReference type="EMBL" id="LSRX01001714">
    <property type="protein sequence ID" value="OLP77775.1"/>
    <property type="molecule type" value="Genomic_DNA"/>
</dbReference>
<feature type="region of interest" description="Disordered" evidence="1">
    <location>
        <begin position="1"/>
        <end position="41"/>
    </location>
</feature>
<comment type="caution">
    <text evidence="2">The sequence shown here is derived from an EMBL/GenBank/DDBJ whole genome shotgun (WGS) entry which is preliminary data.</text>
</comment>
<accession>A0A1Q9C4E9</accession>